<name>A0A8D4VLX8_9GAMM</name>
<dbReference type="GO" id="GO:0004787">
    <property type="term" value="F:thiamine diphosphate phosphatase activity"/>
    <property type="evidence" value="ECO:0007669"/>
    <property type="project" value="InterPro"/>
</dbReference>
<dbReference type="Proteomes" id="UP000824988">
    <property type="component" value="Chromosome"/>
</dbReference>
<gene>
    <name evidence="2" type="primary">nudJ</name>
    <name evidence="4" type="ORF">MoryE10_08560</name>
</gene>
<proteinExistence type="inferred from homology"/>
<dbReference type="PANTHER" id="PTHR43222">
    <property type="entry name" value="NUDIX HYDROLASE 23"/>
    <property type="match status" value="1"/>
</dbReference>
<comment type="cofactor">
    <cofactor evidence="1 2">
        <name>Mg(2+)</name>
        <dbReference type="ChEBI" id="CHEBI:18420"/>
    </cofactor>
</comment>
<dbReference type="PROSITE" id="PS00893">
    <property type="entry name" value="NUDIX_BOX"/>
    <property type="match status" value="1"/>
</dbReference>
<dbReference type="PROSITE" id="PS51462">
    <property type="entry name" value="NUDIX"/>
    <property type="match status" value="1"/>
</dbReference>
<dbReference type="AlphaFoldDB" id="A0A8D4VLX8"/>
<dbReference type="Pfam" id="PF00293">
    <property type="entry name" value="NUDIX"/>
    <property type="match status" value="1"/>
</dbReference>
<comment type="subunit">
    <text evidence="2">Monomer.</text>
</comment>
<reference evidence="4" key="1">
    <citation type="submission" date="2019-06" db="EMBL/GenBank/DDBJ databases">
        <title>Complete genome sequence of Methylogaea oryzae strain JCM16910.</title>
        <authorList>
            <person name="Asakawa S."/>
        </authorList>
    </citation>
    <scope>NUCLEOTIDE SEQUENCE</scope>
    <source>
        <strain evidence="4">E10</strain>
    </source>
</reference>
<feature type="domain" description="Nudix hydrolase" evidence="3">
    <location>
        <begin position="6"/>
        <end position="137"/>
    </location>
</feature>
<evidence type="ECO:0000256" key="2">
    <source>
        <dbReference type="RuleBase" id="RU364043"/>
    </source>
</evidence>
<dbReference type="InterPro" id="IPR020084">
    <property type="entry name" value="NUDIX_hydrolase_CS"/>
</dbReference>
<comment type="similarity">
    <text evidence="2">Belongs to the Nudix hydrolase family. NudJ subfamily.</text>
</comment>
<protein>
    <recommendedName>
        <fullName evidence="2">Phosphatase NudJ</fullName>
        <ecNumber evidence="2">3.6.1.-</ecNumber>
    </recommendedName>
</protein>
<sequence length="155" mass="17175">MNQTLAKRPAVTVAAVAERDGRFLVVEEHDSAGRLVINQPAGHLEPGEDILSAVMREALEETGWTFRPEFLLGVYLWEHPSKTHSYLRLAFGGKALEHDPARPLDDGIVHALWLTPDELAARGPQLRSPLVLQCVHDYLAGGRYPLELIKAYGGF</sequence>
<dbReference type="EMBL" id="AP019782">
    <property type="protein sequence ID" value="BBL70250.1"/>
    <property type="molecule type" value="Genomic_DNA"/>
</dbReference>
<dbReference type="InterPro" id="IPR000086">
    <property type="entry name" value="NUDIX_hydrolase_dom"/>
</dbReference>
<accession>A0A8D4VLX8</accession>
<evidence type="ECO:0000256" key="1">
    <source>
        <dbReference type="ARBA" id="ARBA00001946"/>
    </source>
</evidence>
<dbReference type="EC" id="3.6.1.-" evidence="2"/>
<dbReference type="InterPro" id="IPR033713">
    <property type="entry name" value="NudJ"/>
</dbReference>
<keyword evidence="5" id="KW-1185">Reference proteome</keyword>
<dbReference type="GO" id="GO:0017111">
    <property type="term" value="F:ribonucleoside triphosphate phosphatase activity"/>
    <property type="evidence" value="ECO:0007669"/>
    <property type="project" value="InterPro"/>
</dbReference>
<dbReference type="KEGG" id="moz:MoryE10_08560"/>
<evidence type="ECO:0000313" key="4">
    <source>
        <dbReference type="EMBL" id="BBL70250.1"/>
    </source>
</evidence>
<keyword evidence="2 4" id="KW-0378">Hydrolase</keyword>
<dbReference type="GO" id="GO:0017110">
    <property type="term" value="F:nucleoside diphosphate phosphatase activity"/>
    <property type="evidence" value="ECO:0007669"/>
    <property type="project" value="InterPro"/>
</dbReference>
<evidence type="ECO:0000313" key="5">
    <source>
        <dbReference type="Proteomes" id="UP000824988"/>
    </source>
</evidence>
<dbReference type="CDD" id="cd03675">
    <property type="entry name" value="NUDIX_Hydrolase"/>
    <property type="match status" value="1"/>
</dbReference>
<evidence type="ECO:0000259" key="3">
    <source>
        <dbReference type="PROSITE" id="PS51462"/>
    </source>
</evidence>
<keyword evidence="2" id="KW-0460">Magnesium</keyword>
<dbReference type="PANTHER" id="PTHR43222:SF11">
    <property type="entry name" value="PHOSPHATASE NUDJ"/>
    <property type="match status" value="1"/>
</dbReference>
<organism evidence="4 5">
    <name type="scientific">Methylogaea oryzae</name>
    <dbReference type="NCBI Taxonomy" id="1295382"/>
    <lineage>
        <taxon>Bacteria</taxon>
        <taxon>Pseudomonadati</taxon>
        <taxon>Pseudomonadota</taxon>
        <taxon>Gammaproteobacteria</taxon>
        <taxon>Methylococcales</taxon>
        <taxon>Methylococcaceae</taxon>
        <taxon>Methylogaea</taxon>
    </lineage>
</organism>
<dbReference type="RefSeq" id="WP_221048319.1">
    <property type="nucleotide sequence ID" value="NZ_AP019782.1"/>
</dbReference>